<gene>
    <name evidence="8" type="ORF">BXP70_19160</name>
</gene>
<reference evidence="8 9" key="1">
    <citation type="submission" date="2017-01" db="EMBL/GenBank/DDBJ databases">
        <title>A new Hymenobacter.</title>
        <authorList>
            <person name="Liang Y."/>
            <person name="Feng F."/>
        </authorList>
    </citation>
    <scope>NUCLEOTIDE SEQUENCE [LARGE SCALE GENOMIC DNA]</scope>
    <source>
        <strain evidence="8">MIMBbqt21</strain>
    </source>
</reference>
<dbReference type="PANTHER" id="PTHR43673:SF2">
    <property type="entry name" value="NITROREDUCTASE"/>
    <property type="match status" value="1"/>
</dbReference>
<evidence type="ECO:0000256" key="6">
    <source>
        <dbReference type="ARBA" id="ARBA00023002"/>
    </source>
</evidence>
<feature type="domain" description="Nitroreductase" evidence="7">
    <location>
        <begin position="9"/>
        <end position="178"/>
    </location>
</feature>
<protein>
    <recommendedName>
        <fullName evidence="7">Nitroreductase domain-containing protein</fullName>
    </recommendedName>
</protein>
<dbReference type="Pfam" id="PF00881">
    <property type="entry name" value="Nitroreductase"/>
    <property type="match status" value="1"/>
</dbReference>
<name>A0A243WCA3_9BACT</name>
<dbReference type="Proteomes" id="UP000194873">
    <property type="component" value="Unassembled WGS sequence"/>
</dbReference>
<keyword evidence="9" id="KW-1185">Reference proteome</keyword>
<dbReference type="PANTHER" id="PTHR43673">
    <property type="entry name" value="NAD(P)H NITROREDUCTASE YDGI-RELATED"/>
    <property type="match status" value="1"/>
</dbReference>
<keyword evidence="5" id="KW-0521">NADP</keyword>
<keyword evidence="3" id="KW-0285">Flavoprotein</keyword>
<dbReference type="EMBL" id="MTSE01000011">
    <property type="protein sequence ID" value="OUJ72371.1"/>
    <property type="molecule type" value="Genomic_DNA"/>
</dbReference>
<evidence type="ECO:0000313" key="9">
    <source>
        <dbReference type="Proteomes" id="UP000194873"/>
    </source>
</evidence>
<evidence type="ECO:0000256" key="3">
    <source>
        <dbReference type="ARBA" id="ARBA00022630"/>
    </source>
</evidence>
<evidence type="ECO:0000256" key="1">
    <source>
        <dbReference type="ARBA" id="ARBA00001917"/>
    </source>
</evidence>
<dbReference type="InterPro" id="IPR000415">
    <property type="entry name" value="Nitroreductase-like"/>
</dbReference>
<evidence type="ECO:0000256" key="2">
    <source>
        <dbReference type="ARBA" id="ARBA00007118"/>
    </source>
</evidence>
<dbReference type="OrthoDB" id="9809288at2"/>
<comment type="cofactor">
    <cofactor evidence="1">
        <name>FMN</name>
        <dbReference type="ChEBI" id="CHEBI:58210"/>
    </cofactor>
</comment>
<dbReference type="InterPro" id="IPR029479">
    <property type="entry name" value="Nitroreductase"/>
</dbReference>
<evidence type="ECO:0000256" key="5">
    <source>
        <dbReference type="ARBA" id="ARBA00022857"/>
    </source>
</evidence>
<dbReference type="RefSeq" id="WP_086595715.1">
    <property type="nucleotide sequence ID" value="NZ_MTSE01000011.1"/>
</dbReference>
<evidence type="ECO:0000256" key="4">
    <source>
        <dbReference type="ARBA" id="ARBA00022643"/>
    </source>
</evidence>
<dbReference type="SUPFAM" id="SSF55469">
    <property type="entry name" value="FMN-dependent nitroreductase-like"/>
    <property type="match status" value="1"/>
</dbReference>
<accession>A0A243WCA3</accession>
<dbReference type="CDD" id="cd02149">
    <property type="entry name" value="NfsB-like"/>
    <property type="match status" value="1"/>
</dbReference>
<sequence length="209" mass="22730">MSLLKSFQWRYATKKYDATKKLTSAQLEDLLETVRLSPSSYGLQPYKLFLVNDLATREQISQAAMGQPQILGGSHLLVFATETNLNEQSVANYIDAAAVARKAPREALAPREAQINAAINKLSAGQRIEWGKRQTYLALGVLISAAAESGVDASPMEGFDPAQVNAILGLTEQNLTATVLTVLGFRAPDDEFATFAKVRKDEATIIATR</sequence>
<comment type="similarity">
    <text evidence="2">Belongs to the nitroreductase family.</text>
</comment>
<keyword evidence="6" id="KW-0560">Oxidoreductase</keyword>
<dbReference type="GO" id="GO:0016491">
    <property type="term" value="F:oxidoreductase activity"/>
    <property type="evidence" value="ECO:0007669"/>
    <property type="project" value="UniProtKB-KW"/>
</dbReference>
<evidence type="ECO:0000313" key="8">
    <source>
        <dbReference type="EMBL" id="OUJ72371.1"/>
    </source>
</evidence>
<proteinExistence type="inferred from homology"/>
<keyword evidence="4" id="KW-0288">FMN</keyword>
<comment type="caution">
    <text evidence="8">The sequence shown here is derived from an EMBL/GenBank/DDBJ whole genome shotgun (WGS) entry which is preliminary data.</text>
</comment>
<organism evidence="8 9">
    <name type="scientific">Hymenobacter crusticola</name>
    <dbReference type="NCBI Taxonomy" id="1770526"/>
    <lineage>
        <taxon>Bacteria</taxon>
        <taxon>Pseudomonadati</taxon>
        <taxon>Bacteroidota</taxon>
        <taxon>Cytophagia</taxon>
        <taxon>Cytophagales</taxon>
        <taxon>Hymenobacteraceae</taxon>
        <taxon>Hymenobacter</taxon>
    </lineage>
</organism>
<evidence type="ECO:0000259" key="7">
    <source>
        <dbReference type="Pfam" id="PF00881"/>
    </source>
</evidence>
<dbReference type="InterPro" id="IPR033878">
    <property type="entry name" value="NfsB-like"/>
</dbReference>
<dbReference type="AlphaFoldDB" id="A0A243WCA3"/>
<dbReference type="Gene3D" id="3.40.109.10">
    <property type="entry name" value="NADH Oxidase"/>
    <property type="match status" value="1"/>
</dbReference>